<dbReference type="InterPro" id="IPR033989">
    <property type="entry name" value="CD209-like_CTLD"/>
</dbReference>
<evidence type="ECO:0000256" key="4">
    <source>
        <dbReference type="SAM" id="Phobius"/>
    </source>
</evidence>
<dbReference type="InterPro" id="IPR016187">
    <property type="entry name" value="CTDL_fold"/>
</dbReference>
<keyword evidence="4" id="KW-0472">Membrane</keyword>
<keyword evidence="2" id="KW-0430">Lectin</keyword>
<keyword evidence="3" id="KW-1015">Disulfide bond</keyword>
<dbReference type="CDD" id="cd03590">
    <property type="entry name" value="CLECT_DC-SIGN_like"/>
    <property type="match status" value="1"/>
</dbReference>
<evidence type="ECO:0000256" key="3">
    <source>
        <dbReference type="ARBA" id="ARBA00023157"/>
    </source>
</evidence>
<dbReference type="Proteomes" id="UP000694701">
    <property type="component" value="Unplaced"/>
</dbReference>
<dbReference type="InterPro" id="IPR001304">
    <property type="entry name" value="C-type_lectin-like"/>
</dbReference>
<organism evidence="6 7">
    <name type="scientific">Cyprinus carpio</name>
    <name type="common">Common carp</name>
    <dbReference type="NCBI Taxonomy" id="7962"/>
    <lineage>
        <taxon>Eukaryota</taxon>
        <taxon>Metazoa</taxon>
        <taxon>Chordata</taxon>
        <taxon>Craniata</taxon>
        <taxon>Vertebrata</taxon>
        <taxon>Euteleostomi</taxon>
        <taxon>Actinopterygii</taxon>
        <taxon>Neopterygii</taxon>
        <taxon>Teleostei</taxon>
        <taxon>Ostariophysi</taxon>
        <taxon>Cypriniformes</taxon>
        <taxon>Cyprinidae</taxon>
        <taxon>Cyprininae</taxon>
        <taxon>Cyprinus</taxon>
    </lineage>
</organism>
<dbReference type="InterPro" id="IPR050828">
    <property type="entry name" value="C-type_lectin/matrix_domain"/>
</dbReference>
<dbReference type="PANTHER" id="PTHR45710:SF26">
    <property type="entry name" value="RH26557P"/>
    <property type="match status" value="1"/>
</dbReference>
<dbReference type="GO" id="GO:0030246">
    <property type="term" value="F:carbohydrate binding"/>
    <property type="evidence" value="ECO:0007669"/>
    <property type="project" value="UniProtKB-KW"/>
</dbReference>
<protein>
    <recommendedName>
        <fullName evidence="5">C-type lectin domain-containing protein</fullName>
    </recommendedName>
</protein>
<dbReference type="AlphaFoldDB" id="A0A8C2CNC1"/>
<name>A0A8C2CNC1_CYPCA</name>
<feature type="transmembrane region" description="Helical" evidence="4">
    <location>
        <begin position="40"/>
        <end position="63"/>
    </location>
</feature>
<sequence>MDSVHESNDYMPASGTKYKVNSIQMQEQEKEVITPKWTKVLLIVLGFSLVIALGGLCALGILYNNARGDFESLNEKHFMVSMQLSAQVKNCTVMKKEFKDLIARYSTLREWLSFYDAQSCNLSVDGWIACRGKLYSFNSDKLNWSSSRDVCVSKGADLVTITNQTEQDFLVSKVKGTHWIGLNDLETEGHWVWVNNQTLKETGLQFWFREGPREPDNWKIQDPSGENCASLGDENGNFQSWFDASCKKEKKFICEKKY</sequence>
<dbReference type="InterPro" id="IPR018378">
    <property type="entry name" value="C-type_lectin_CS"/>
</dbReference>
<evidence type="ECO:0000256" key="2">
    <source>
        <dbReference type="ARBA" id="ARBA00022734"/>
    </source>
</evidence>
<proteinExistence type="predicted"/>
<dbReference type="PROSITE" id="PS00615">
    <property type="entry name" value="C_TYPE_LECTIN_1"/>
    <property type="match status" value="1"/>
</dbReference>
<evidence type="ECO:0000256" key="1">
    <source>
        <dbReference type="ARBA" id="ARBA00004401"/>
    </source>
</evidence>
<feature type="domain" description="C-type lectin" evidence="5">
    <location>
        <begin position="130"/>
        <end position="255"/>
    </location>
</feature>
<dbReference type="Ensembl" id="ENSCCRT00020016280.1">
    <property type="protein sequence ID" value="ENSCCRP00020014800.1"/>
    <property type="gene ID" value="ENSCCRG00020007188.1"/>
</dbReference>
<evidence type="ECO:0000313" key="7">
    <source>
        <dbReference type="Proteomes" id="UP000694701"/>
    </source>
</evidence>
<evidence type="ECO:0000259" key="5">
    <source>
        <dbReference type="PROSITE" id="PS50041"/>
    </source>
</evidence>
<reference evidence="6" key="1">
    <citation type="submission" date="2025-08" db="UniProtKB">
        <authorList>
            <consortium name="Ensembl"/>
        </authorList>
    </citation>
    <scope>IDENTIFICATION</scope>
</reference>
<keyword evidence="4" id="KW-1133">Transmembrane helix</keyword>
<dbReference type="PROSITE" id="PS50041">
    <property type="entry name" value="C_TYPE_LECTIN_2"/>
    <property type="match status" value="1"/>
</dbReference>
<dbReference type="Gene3D" id="3.10.100.10">
    <property type="entry name" value="Mannose-Binding Protein A, subunit A"/>
    <property type="match status" value="1"/>
</dbReference>
<comment type="subcellular location">
    <subcellularLocation>
        <location evidence="1">Cell membrane</location>
        <topology evidence="1">Single-pass type II membrane protein</topology>
    </subcellularLocation>
</comment>
<evidence type="ECO:0000313" key="6">
    <source>
        <dbReference type="Ensembl" id="ENSCCRP00020014800.1"/>
    </source>
</evidence>
<dbReference type="PANTHER" id="PTHR45710">
    <property type="entry name" value="C-TYPE LECTIN DOMAIN-CONTAINING PROTEIN 180"/>
    <property type="match status" value="1"/>
</dbReference>
<accession>A0A8C2CNC1</accession>
<keyword evidence="4" id="KW-0812">Transmembrane</keyword>
<dbReference type="InterPro" id="IPR016186">
    <property type="entry name" value="C-type_lectin-like/link_sf"/>
</dbReference>
<dbReference type="SUPFAM" id="SSF56436">
    <property type="entry name" value="C-type lectin-like"/>
    <property type="match status" value="1"/>
</dbReference>
<dbReference type="Pfam" id="PF00059">
    <property type="entry name" value="Lectin_C"/>
    <property type="match status" value="1"/>
</dbReference>
<dbReference type="GO" id="GO:0005886">
    <property type="term" value="C:plasma membrane"/>
    <property type="evidence" value="ECO:0007669"/>
    <property type="project" value="UniProtKB-SubCell"/>
</dbReference>
<dbReference type="SMART" id="SM00034">
    <property type="entry name" value="CLECT"/>
    <property type="match status" value="1"/>
</dbReference>